<dbReference type="Gene3D" id="3.30.70.330">
    <property type="match status" value="2"/>
</dbReference>
<keyword evidence="1 2" id="KW-0694">RNA-binding</keyword>
<feature type="region of interest" description="Disordered" evidence="3">
    <location>
        <begin position="330"/>
        <end position="366"/>
    </location>
</feature>
<dbReference type="GO" id="GO:0003723">
    <property type="term" value="F:RNA binding"/>
    <property type="evidence" value="ECO:0007669"/>
    <property type="project" value="UniProtKB-UniRule"/>
</dbReference>
<protein>
    <recommendedName>
        <fullName evidence="4">RRM domain-containing protein</fullName>
    </recommendedName>
</protein>
<accession>A0A1B7NCQ4</accession>
<organism evidence="5 6">
    <name type="scientific">Rhizopogon vinicolor AM-OR11-026</name>
    <dbReference type="NCBI Taxonomy" id="1314800"/>
    <lineage>
        <taxon>Eukaryota</taxon>
        <taxon>Fungi</taxon>
        <taxon>Dikarya</taxon>
        <taxon>Basidiomycota</taxon>
        <taxon>Agaricomycotina</taxon>
        <taxon>Agaricomycetes</taxon>
        <taxon>Agaricomycetidae</taxon>
        <taxon>Boletales</taxon>
        <taxon>Suillineae</taxon>
        <taxon>Rhizopogonaceae</taxon>
        <taxon>Rhizopogon</taxon>
    </lineage>
</organism>
<dbReference type="Proteomes" id="UP000092154">
    <property type="component" value="Unassembled WGS sequence"/>
</dbReference>
<evidence type="ECO:0000313" key="5">
    <source>
        <dbReference type="EMBL" id="OAX42647.1"/>
    </source>
</evidence>
<evidence type="ECO:0000259" key="4">
    <source>
        <dbReference type="PROSITE" id="PS50102"/>
    </source>
</evidence>
<evidence type="ECO:0000256" key="2">
    <source>
        <dbReference type="PROSITE-ProRule" id="PRU00176"/>
    </source>
</evidence>
<evidence type="ECO:0000313" key="6">
    <source>
        <dbReference type="Proteomes" id="UP000092154"/>
    </source>
</evidence>
<dbReference type="CDD" id="cd00590">
    <property type="entry name" value="RRM_SF"/>
    <property type="match status" value="1"/>
</dbReference>
<name>A0A1B7NCQ4_9AGAM</name>
<feature type="compositionally biased region" description="Low complexity" evidence="3">
    <location>
        <begin position="852"/>
        <end position="863"/>
    </location>
</feature>
<dbReference type="InterPro" id="IPR052462">
    <property type="entry name" value="SLIRP/GR-RBP-like"/>
</dbReference>
<feature type="region of interest" description="Disordered" evidence="3">
    <location>
        <begin position="852"/>
        <end position="878"/>
    </location>
</feature>
<feature type="compositionally biased region" description="Polar residues" evidence="3">
    <location>
        <begin position="992"/>
        <end position="1002"/>
    </location>
</feature>
<reference evidence="5 6" key="1">
    <citation type="submission" date="2016-06" db="EMBL/GenBank/DDBJ databases">
        <title>Comparative genomics of the ectomycorrhizal sister species Rhizopogon vinicolor and Rhizopogon vesiculosus (Basidiomycota: Boletales) reveals a divergence of the mating type B locus.</title>
        <authorList>
            <consortium name="DOE Joint Genome Institute"/>
            <person name="Mujic A.B."/>
            <person name="Kuo A."/>
            <person name="Tritt A."/>
            <person name="Lipzen A."/>
            <person name="Chen C."/>
            <person name="Johnson J."/>
            <person name="Sharma A."/>
            <person name="Barry K."/>
            <person name="Grigoriev I.V."/>
            <person name="Spatafora J.W."/>
        </authorList>
    </citation>
    <scope>NUCLEOTIDE SEQUENCE [LARGE SCALE GENOMIC DNA]</scope>
    <source>
        <strain evidence="5 6">AM-OR11-026</strain>
    </source>
</reference>
<feature type="compositionally biased region" description="Basic and acidic residues" evidence="3">
    <location>
        <begin position="625"/>
        <end position="636"/>
    </location>
</feature>
<dbReference type="Pfam" id="PF00076">
    <property type="entry name" value="RRM_1"/>
    <property type="match status" value="1"/>
</dbReference>
<dbReference type="PROSITE" id="PS50102">
    <property type="entry name" value="RRM"/>
    <property type="match status" value="2"/>
</dbReference>
<dbReference type="PANTHER" id="PTHR48027">
    <property type="entry name" value="HETEROGENEOUS NUCLEAR RIBONUCLEOPROTEIN 87F-RELATED"/>
    <property type="match status" value="1"/>
</dbReference>
<feature type="compositionally biased region" description="Basic residues" evidence="3">
    <location>
        <begin position="947"/>
        <end position="959"/>
    </location>
</feature>
<evidence type="ECO:0000256" key="1">
    <source>
        <dbReference type="ARBA" id="ARBA00022884"/>
    </source>
</evidence>
<dbReference type="InParanoid" id="A0A1B7NCQ4"/>
<feature type="domain" description="RRM" evidence="4">
    <location>
        <begin position="520"/>
        <end position="600"/>
    </location>
</feature>
<dbReference type="SUPFAM" id="SSF54928">
    <property type="entry name" value="RNA-binding domain, RBD"/>
    <property type="match status" value="2"/>
</dbReference>
<dbReference type="SMART" id="SM00360">
    <property type="entry name" value="RRM"/>
    <property type="match status" value="2"/>
</dbReference>
<dbReference type="EMBL" id="KV448152">
    <property type="protein sequence ID" value="OAX42647.1"/>
    <property type="molecule type" value="Genomic_DNA"/>
</dbReference>
<gene>
    <name evidence="5" type="ORF">K503DRAFT_316441</name>
</gene>
<evidence type="ECO:0000256" key="3">
    <source>
        <dbReference type="SAM" id="MobiDB-lite"/>
    </source>
</evidence>
<dbReference type="OrthoDB" id="410044at2759"/>
<proteinExistence type="predicted"/>
<feature type="region of interest" description="Disordered" evidence="3">
    <location>
        <begin position="938"/>
        <end position="1002"/>
    </location>
</feature>
<dbReference type="InterPro" id="IPR012677">
    <property type="entry name" value="Nucleotide-bd_a/b_plait_sf"/>
</dbReference>
<dbReference type="STRING" id="1314800.A0A1B7NCQ4"/>
<dbReference type="InterPro" id="IPR000504">
    <property type="entry name" value="RRM_dom"/>
</dbReference>
<keyword evidence="6" id="KW-1185">Reference proteome</keyword>
<feature type="domain" description="RRM" evidence="4">
    <location>
        <begin position="56"/>
        <end position="138"/>
    </location>
</feature>
<sequence>MPQHTQLRTWGTRFDTLLSSPSTQLGDADAIPQDSSLIANEACDDPKKSDRIVHDASIFIGSLPTNIEHSELARMLSDHLSDHLEAQTIKVVRDSKGGTCAFIQCQDAETAAILIANLHASAPNQFMGRYLRYEPARALRTLVVSYRAPRQFTPSMADGNLVELDLPWAMKISRVPGARYLSVLYNSDARAAAEKEGLLPLGDREGDGSGAYFYPLLFNAETLRKISTVFGGIEHFVPYEFESGDQEYPPPHDEPRSVGMDTGCWEIKWRHRDDCVSALITLRRVPHLAVTWAHHPVQPRQSMPYQPVHAIHNGQTQATSFMHMAPSRFPLPNRVSSADSDALVPRHPSGDQTSSSVSLDGDSRNSNRASTALYDMTWSSPDVMLDKKCTSPKRPRALSLNHKPLTETRKLWSDRMEASDENPSLTPLSSMIGLSEVSSSSADFNTQVNREEANDIDAGIPPTPEFDTSPITPNTPGSFIPRTPTTGSYLGDFQSRSLPEFATGGIPQWNETREGPFDPSTIFVGGLEMYGPNAWDEERVHDLFSRYGGVESVRVVRPVNKRSAFAFVKFNNNESSARAISREHNRIIDGRPIRVQFRDWNPQHRGSWRPNRNRDLNPEGNIVSHESEPSLLSRDDFRVDPSLQRPSMIAALEDRLQELNIGKETVAKAAPPDVEQSAEKPDVSSEPLRPSSSAADHAPTVNFGDAVLSPIDPMIPWATDATPTSFTLSYPMASMAYYNSPGWVTGFPPHPMQYMGSYPGYPLPPAISQSISPASSGDTHGTPSTTPAPGPFYAPFIPYHPYPARTPVREQGQGQVPAETQAPLIPTGFIHGAHGMLVPLYPPDALDQYLSGAQGEQASSSAGTPPPSLTAQPPNAWRPYLPPAFTPGIPMSPGVHNPNTGPFPGSQGWMPNLGMNQYMQSPTNIPLGPNGAPMHPMFEQRGGPSRRQFRRGNHSHFKSGGRGQPGRPTRGSFAPNGSMMNTHSGAGPAHFTGSQQDVQSVS</sequence>
<dbReference type="AlphaFoldDB" id="A0A1B7NCQ4"/>
<feature type="region of interest" description="Disordered" evidence="3">
    <location>
        <begin position="601"/>
        <end position="636"/>
    </location>
</feature>
<feature type="region of interest" description="Disordered" evidence="3">
    <location>
        <begin position="666"/>
        <end position="701"/>
    </location>
</feature>
<feature type="compositionally biased region" description="Polar residues" evidence="3">
    <location>
        <begin position="350"/>
        <end position="366"/>
    </location>
</feature>
<dbReference type="InterPro" id="IPR035979">
    <property type="entry name" value="RBD_domain_sf"/>
</dbReference>